<name>A0A9W6V6F2_9PSEU</name>
<proteinExistence type="predicted"/>
<evidence type="ECO:0000313" key="3">
    <source>
        <dbReference type="Proteomes" id="UP001165042"/>
    </source>
</evidence>
<keyword evidence="3" id="KW-1185">Reference proteome</keyword>
<dbReference type="AlphaFoldDB" id="A0A9W6V6F2"/>
<accession>A0A9W6V6F2</accession>
<dbReference type="EMBL" id="BSSD01000003">
    <property type="protein sequence ID" value="GLW91505.1"/>
    <property type="molecule type" value="Genomic_DNA"/>
</dbReference>
<dbReference type="Proteomes" id="UP001165042">
    <property type="component" value="Unassembled WGS sequence"/>
</dbReference>
<gene>
    <name evidence="2" type="ORF">Aglo03_23210</name>
</gene>
<evidence type="ECO:0000313" key="2">
    <source>
        <dbReference type="EMBL" id="GLW91505.1"/>
    </source>
</evidence>
<protein>
    <submittedName>
        <fullName evidence="2">Uncharacterized protein</fullName>
    </submittedName>
</protein>
<organism evidence="2 3">
    <name type="scientific">Actinokineospora globicatena</name>
    <dbReference type="NCBI Taxonomy" id="103729"/>
    <lineage>
        <taxon>Bacteria</taxon>
        <taxon>Bacillati</taxon>
        <taxon>Actinomycetota</taxon>
        <taxon>Actinomycetes</taxon>
        <taxon>Pseudonocardiales</taxon>
        <taxon>Pseudonocardiaceae</taxon>
        <taxon>Actinokineospora</taxon>
    </lineage>
</organism>
<sequence>MRSTNCSRALESGRPPSRGSRDALRQFSTVPAGAHDEPVDTSHVSNHFSGFGYGLSDGGLTRADCAYAARTAGIVAGYEGDGRQVSTTNLKGPTIPVGISPLR</sequence>
<evidence type="ECO:0000256" key="1">
    <source>
        <dbReference type="SAM" id="MobiDB-lite"/>
    </source>
</evidence>
<reference evidence="2" key="1">
    <citation type="submission" date="2023-02" db="EMBL/GenBank/DDBJ databases">
        <title>Actinokineospora globicatena NBRC 15670.</title>
        <authorList>
            <person name="Ichikawa N."/>
            <person name="Sato H."/>
            <person name="Tonouchi N."/>
        </authorList>
    </citation>
    <scope>NUCLEOTIDE SEQUENCE</scope>
    <source>
        <strain evidence="2">NBRC 15670</strain>
    </source>
</reference>
<comment type="caution">
    <text evidence="2">The sequence shown here is derived from an EMBL/GenBank/DDBJ whole genome shotgun (WGS) entry which is preliminary data.</text>
</comment>
<feature type="region of interest" description="Disordered" evidence="1">
    <location>
        <begin position="1"/>
        <end position="23"/>
    </location>
</feature>